<dbReference type="Proteomes" id="UP000229681">
    <property type="component" value="Unassembled WGS sequence"/>
</dbReference>
<dbReference type="CDD" id="cd06170">
    <property type="entry name" value="LuxR_C_like"/>
    <property type="match status" value="1"/>
</dbReference>
<name>A0A2M8PG49_9CHLR</name>
<protein>
    <submittedName>
        <fullName evidence="5">DNA-binding response regulator</fullName>
    </submittedName>
</protein>
<dbReference type="InterPro" id="IPR011006">
    <property type="entry name" value="CheY-like_superfamily"/>
</dbReference>
<proteinExistence type="predicted"/>
<dbReference type="InterPro" id="IPR000792">
    <property type="entry name" value="Tscrpt_reg_LuxR_C"/>
</dbReference>
<dbReference type="Pfam" id="PF00196">
    <property type="entry name" value="GerE"/>
    <property type="match status" value="1"/>
</dbReference>
<evidence type="ECO:0000256" key="2">
    <source>
        <dbReference type="ARBA" id="ARBA00023125"/>
    </source>
</evidence>
<evidence type="ECO:0000259" key="4">
    <source>
        <dbReference type="PROSITE" id="PS50043"/>
    </source>
</evidence>
<keyword evidence="3" id="KW-0804">Transcription</keyword>
<dbReference type="SUPFAM" id="SSF52172">
    <property type="entry name" value="CheY-like"/>
    <property type="match status" value="1"/>
</dbReference>
<evidence type="ECO:0000256" key="3">
    <source>
        <dbReference type="ARBA" id="ARBA00023163"/>
    </source>
</evidence>
<keyword evidence="2 5" id="KW-0238">DNA-binding</keyword>
<feature type="domain" description="HTH luxR-type" evidence="4">
    <location>
        <begin position="144"/>
        <end position="209"/>
    </location>
</feature>
<dbReference type="SUPFAM" id="SSF46894">
    <property type="entry name" value="C-terminal effector domain of the bipartite response regulators"/>
    <property type="match status" value="1"/>
</dbReference>
<dbReference type="GO" id="GO:0003677">
    <property type="term" value="F:DNA binding"/>
    <property type="evidence" value="ECO:0007669"/>
    <property type="project" value="UniProtKB-KW"/>
</dbReference>
<comment type="caution">
    <text evidence="5">The sequence shown here is derived from an EMBL/GenBank/DDBJ whole genome shotgun (WGS) entry which is preliminary data.</text>
</comment>
<dbReference type="GO" id="GO:0006355">
    <property type="term" value="P:regulation of DNA-templated transcription"/>
    <property type="evidence" value="ECO:0007669"/>
    <property type="project" value="InterPro"/>
</dbReference>
<evidence type="ECO:0000313" key="5">
    <source>
        <dbReference type="EMBL" id="PJF36527.1"/>
    </source>
</evidence>
<dbReference type="PROSITE" id="PS00622">
    <property type="entry name" value="HTH_LUXR_1"/>
    <property type="match status" value="1"/>
</dbReference>
<reference evidence="5 6" key="1">
    <citation type="submission" date="2017-11" db="EMBL/GenBank/DDBJ databases">
        <title>Evolution of Phototrophy in the Chloroflexi Phylum Driven by Horizontal Gene Transfer.</title>
        <authorList>
            <person name="Ward L.M."/>
            <person name="Hemp J."/>
            <person name="Shih P.M."/>
            <person name="Mcglynn S.E."/>
            <person name="Fischer W."/>
        </authorList>
    </citation>
    <scope>NUCLEOTIDE SEQUENCE [LARGE SCALE GENOMIC DNA]</scope>
    <source>
        <strain evidence="5">JP3_13</strain>
    </source>
</reference>
<evidence type="ECO:0000313" key="6">
    <source>
        <dbReference type="Proteomes" id="UP000229681"/>
    </source>
</evidence>
<evidence type="ECO:0000256" key="1">
    <source>
        <dbReference type="ARBA" id="ARBA00023015"/>
    </source>
</evidence>
<dbReference type="Gene3D" id="3.40.50.2300">
    <property type="match status" value="1"/>
</dbReference>
<dbReference type="InterPro" id="IPR016032">
    <property type="entry name" value="Sig_transdc_resp-reg_C-effctor"/>
</dbReference>
<dbReference type="SMART" id="SM00421">
    <property type="entry name" value="HTH_LUXR"/>
    <property type="match status" value="1"/>
</dbReference>
<dbReference type="PRINTS" id="PR00038">
    <property type="entry name" value="HTHLUXR"/>
</dbReference>
<accession>A0A2M8PG49</accession>
<dbReference type="PANTHER" id="PTHR44688:SF25">
    <property type="entry name" value="HTH LUXR-TYPE DOMAIN-CONTAINING PROTEIN"/>
    <property type="match status" value="1"/>
</dbReference>
<dbReference type="AlphaFoldDB" id="A0A2M8PG49"/>
<gene>
    <name evidence="5" type="ORF">CUN49_04980</name>
</gene>
<organism evidence="5 6">
    <name type="scientific">Candidatus Thermofonsia Clade 1 bacterium</name>
    <dbReference type="NCBI Taxonomy" id="2364210"/>
    <lineage>
        <taxon>Bacteria</taxon>
        <taxon>Bacillati</taxon>
        <taxon>Chloroflexota</taxon>
        <taxon>Candidatus Thermofontia</taxon>
        <taxon>Candidatus Thermofonsia Clade 1</taxon>
    </lineage>
</organism>
<dbReference type="EMBL" id="PGTM01000047">
    <property type="protein sequence ID" value="PJF36527.1"/>
    <property type="molecule type" value="Genomic_DNA"/>
</dbReference>
<dbReference type="PROSITE" id="PS50043">
    <property type="entry name" value="HTH_LUXR_2"/>
    <property type="match status" value="1"/>
</dbReference>
<keyword evidence="1" id="KW-0805">Transcription regulation</keyword>
<dbReference type="PANTHER" id="PTHR44688">
    <property type="entry name" value="DNA-BINDING TRANSCRIPTIONAL ACTIVATOR DEVR_DOSR"/>
    <property type="match status" value="1"/>
</dbReference>
<sequence length="213" mass="22612">MLTATSAFSDYEGLRLLIVARNPFARVGLASLLAGQAALHIVGECAPDSDLASQLERTQPEVVLWDLDWEADAAALNALSAELPPILALLEDAALVPAVWASGALGMLLRNAPPTRIAAALGAVAQRLTVLDPQLANALLPERVALTEEMLTNREREVLRLLSEGLANKSIAMRLGISENTVKFHVNAIMSKLGAQSRTEAVVRAARLGLIAL</sequence>